<reference evidence="9 10" key="1">
    <citation type="submission" date="2018-06" db="EMBL/GenBank/DDBJ databases">
        <authorList>
            <consortium name="Pathogen Informatics"/>
            <person name="Doyle S."/>
        </authorList>
    </citation>
    <scope>NUCLEOTIDE SEQUENCE [LARGE SCALE GENOMIC DNA]</scope>
    <source>
        <strain evidence="9 10">NCTC1659</strain>
    </source>
</reference>
<feature type="transmembrane region" description="Helical" evidence="7">
    <location>
        <begin position="374"/>
        <end position="395"/>
    </location>
</feature>
<feature type="transmembrane region" description="Helical" evidence="7">
    <location>
        <begin position="315"/>
        <end position="337"/>
    </location>
</feature>
<feature type="transmembrane region" description="Helical" evidence="7">
    <location>
        <begin position="111"/>
        <end position="133"/>
    </location>
</feature>
<name>A0A1V4B088_9PAST</name>
<evidence type="ECO:0000256" key="1">
    <source>
        <dbReference type="ARBA" id="ARBA00004651"/>
    </source>
</evidence>
<evidence type="ECO:0000256" key="5">
    <source>
        <dbReference type="ARBA" id="ARBA00022989"/>
    </source>
</evidence>
<feature type="transmembrane region" description="Helical" evidence="7">
    <location>
        <begin position="16"/>
        <end position="33"/>
    </location>
</feature>
<feature type="transmembrane region" description="Helical" evidence="7">
    <location>
        <begin position="84"/>
        <end position="105"/>
    </location>
</feature>
<feature type="transmembrane region" description="Helical" evidence="7">
    <location>
        <begin position="258"/>
        <end position="279"/>
    </location>
</feature>
<dbReference type="Gene3D" id="1.20.1250.20">
    <property type="entry name" value="MFS general substrate transporter like domains"/>
    <property type="match status" value="1"/>
</dbReference>
<dbReference type="PROSITE" id="PS50850">
    <property type="entry name" value="MFS"/>
    <property type="match status" value="1"/>
</dbReference>
<keyword evidence="10" id="KW-1185">Reference proteome</keyword>
<evidence type="ECO:0000313" key="9">
    <source>
        <dbReference type="EMBL" id="STO59727.1"/>
    </source>
</evidence>
<feature type="domain" description="Major facilitator superfamily (MFS) profile" evidence="8">
    <location>
        <begin position="16"/>
        <end position="403"/>
    </location>
</feature>
<feature type="transmembrane region" description="Helical" evidence="7">
    <location>
        <begin position="175"/>
        <end position="194"/>
    </location>
</feature>
<dbReference type="CDD" id="cd06173">
    <property type="entry name" value="MFS_MefA_like"/>
    <property type="match status" value="1"/>
</dbReference>
<dbReference type="STRING" id="733.B0186_07685"/>
<evidence type="ECO:0000256" key="6">
    <source>
        <dbReference type="ARBA" id="ARBA00023136"/>
    </source>
</evidence>
<dbReference type="RefSeq" id="WP_078218782.1">
    <property type="nucleotide sequence ID" value="NZ_MUXZ01000021.1"/>
</dbReference>
<feature type="transmembrane region" description="Helical" evidence="7">
    <location>
        <begin position="291"/>
        <end position="309"/>
    </location>
</feature>
<keyword evidence="5 7" id="KW-1133">Transmembrane helix</keyword>
<feature type="transmembrane region" description="Helical" evidence="7">
    <location>
        <begin position="145"/>
        <end position="169"/>
    </location>
</feature>
<sequence>MSVSEQSGFAPLKQKLFLVLWIATVLGNVGSFIRDVASGWLITDLSASPAAVSLIQAATTLPIFLLAIPAGVMADILDRRKFLIGIQFILAFSSASLMFLSATGLQSVTTLVLFTFIGGVGAALMAPTWQAIVPELVSRADLKNAVALNSLGINISRAIGPAIGGVVLAQLGASFAYGIDVISYAFVIAALIWWKRAKKETDELAENFTGAFRAGLRYACSSKALHIILFRAIFFFLFASAVWALLPLVARQLLEGTAGFYGILLAAVGVGAIIGAVLLPRLRRHLNSDQLLLSAAILSAIVMGFLALSPPKWTAIPALCLLGFAWITALTTLNSVAQSILPNWVRGRSLAIYLTVFNGSMTLGSLSWGAVAQYIGLPSTLVVSGIALVIANALAYRKKLPQGEDDLNPSNHWEQPHTHSDVALDRSPVMIQVEYQINPENQSAFLSKLHQLAEQRRKDGAYAWGVLEDVEKPNHFIEWFFVESWAEHLRQHHRVSQIDANLQKEVNDSHQGEKPKVKHFVGVNIRH</sequence>
<dbReference type="InterPro" id="IPR036259">
    <property type="entry name" value="MFS_trans_sf"/>
</dbReference>
<protein>
    <submittedName>
        <fullName evidence="9">Enterobactin exporter EntS</fullName>
    </submittedName>
</protein>
<dbReference type="SUPFAM" id="SSF103473">
    <property type="entry name" value="MFS general substrate transporter"/>
    <property type="match status" value="1"/>
</dbReference>
<keyword evidence="4 7" id="KW-0812">Transmembrane</keyword>
<evidence type="ECO:0000259" key="8">
    <source>
        <dbReference type="PROSITE" id="PS50850"/>
    </source>
</evidence>
<dbReference type="EMBL" id="UGHF01000001">
    <property type="protein sequence ID" value="STO59727.1"/>
    <property type="molecule type" value="Genomic_DNA"/>
</dbReference>
<dbReference type="AlphaFoldDB" id="A0A1V4B088"/>
<dbReference type="PANTHER" id="PTHR23513">
    <property type="entry name" value="INTEGRAL MEMBRANE EFFLUX PROTEIN-RELATED"/>
    <property type="match status" value="1"/>
</dbReference>
<accession>A0A1V4B088</accession>
<dbReference type="Pfam" id="PF05977">
    <property type="entry name" value="MFS_3"/>
    <property type="match status" value="1"/>
</dbReference>
<keyword evidence="2" id="KW-0813">Transport</keyword>
<dbReference type="InterPro" id="IPR010290">
    <property type="entry name" value="TM_effector"/>
</dbReference>
<comment type="subcellular location">
    <subcellularLocation>
        <location evidence="1">Cell membrane</location>
        <topology evidence="1">Multi-pass membrane protein</topology>
    </subcellularLocation>
</comment>
<dbReference type="GO" id="GO:0005886">
    <property type="term" value="C:plasma membrane"/>
    <property type="evidence" value="ECO:0007669"/>
    <property type="project" value="UniProtKB-SubCell"/>
</dbReference>
<feature type="transmembrane region" description="Helical" evidence="7">
    <location>
        <begin position="224"/>
        <end position="246"/>
    </location>
</feature>
<evidence type="ECO:0000313" key="10">
    <source>
        <dbReference type="Proteomes" id="UP000254329"/>
    </source>
</evidence>
<dbReference type="Proteomes" id="UP000254329">
    <property type="component" value="Unassembled WGS sequence"/>
</dbReference>
<evidence type="ECO:0000256" key="7">
    <source>
        <dbReference type="SAM" id="Phobius"/>
    </source>
</evidence>
<gene>
    <name evidence="9" type="primary">entS</name>
    <name evidence="9" type="ORF">NCTC1659_00988</name>
</gene>
<organism evidence="9 10">
    <name type="scientific">Canicola haemoglobinophilus</name>
    <dbReference type="NCBI Taxonomy" id="733"/>
    <lineage>
        <taxon>Bacteria</taxon>
        <taxon>Pseudomonadati</taxon>
        <taxon>Pseudomonadota</taxon>
        <taxon>Gammaproteobacteria</taxon>
        <taxon>Pasteurellales</taxon>
        <taxon>Pasteurellaceae</taxon>
        <taxon>Canicola</taxon>
    </lineage>
</organism>
<feature type="transmembrane region" description="Helical" evidence="7">
    <location>
        <begin position="53"/>
        <end position="72"/>
    </location>
</feature>
<evidence type="ECO:0000256" key="2">
    <source>
        <dbReference type="ARBA" id="ARBA00022448"/>
    </source>
</evidence>
<dbReference type="GO" id="GO:0022857">
    <property type="term" value="F:transmembrane transporter activity"/>
    <property type="evidence" value="ECO:0007669"/>
    <property type="project" value="InterPro"/>
</dbReference>
<evidence type="ECO:0000256" key="3">
    <source>
        <dbReference type="ARBA" id="ARBA00022475"/>
    </source>
</evidence>
<dbReference type="InterPro" id="IPR020846">
    <property type="entry name" value="MFS_dom"/>
</dbReference>
<feature type="transmembrane region" description="Helical" evidence="7">
    <location>
        <begin position="349"/>
        <end position="368"/>
    </location>
</feature>
<dbReference type="PANTHER" id="PTHR23513:SF11">
    <property type="entry name" value="STAPHYLOFERRIN A TRANSPORTER"/>
    <property type="match status" value="1"/>
</dbReference>
<keyword evidence="3" id="KW-1003">Cell membrane</keyword>
<keyword evidence="6 7" id="KW-0472">Membrane</keyword>
<proteinExistence type="predicted"/>
<evidence type="ECO:0000256" key="4">
    <source>
        <dbReference type="ARBA" id="ARBA00022692"/>
    </source>
</evidence>